<dbReference type="Proteomes" id="UP000193380">
    <property type="component" value="Unassembled WGS sequence"/>
</dbReference>
<dbReference type="STRING" id="8022.A0A060Z5M5"/>
<reference evidence="1" key="1">
    <citation type="journal article" date="2014" name="Nat. Commun.">
        <title>The rainbow trout genome provides novel insights into evolution after whole-genome duplication in vertebrates.</title>
        <authorList>
            <person name="Berthelot C."/>
            <person name="Brunet F."/>
            <person name="Chalopin D."/>
            <person name="Juanchich A."/>
            <person name="Bernard M."/>
            <person name="Noel B."/>
            <person name="Bento P."/>
            <person name="Da Silva C."/>
            <person name="Labadie K."/>
            <person name="Alberti A."/>
            <person name="Aury J.M."/>
            <person name="Louis A."/>
            <person name="Dehais P."/>
            <person name="Bardou P."/>
            <person name="Montfort J."/>
            <person name="Klopp C."/>
            <person name="Cabau C."/>
            <person name="Gaspin C."/>
            <person name="Thorgaard G.H."/>
            <person name="Boussaha M."/>
            <person name="Quillet E."/>
            <person name="Guyomard R."/>
            <person name="Galiana D."/>
            <person name="Bobe J."/>
            <person name="Volff J.N."/>
            <person name="Genet C."/>
            <person name="Wincker P."/>
            <person name="Jaillon O."/>
            <person name="Roest Crollius H."/>
            <person name="Guiguen Y."/>
        </authorList>
    </citation>
    <scope>NUCLEOTIDE SEQUENCE [LARGE SCALE GENOMIC DNA]</scope>
</reference>
<dbReference type="InterPro" id="IPR029052">
    <property type="entry name" value="Metallo-depent_PP-like"/>
</dbReference>
<dbReference type="Gene3D" id="3.60.21.10">
    <property type="match status" value="1"/>
</dbReference>
<reference evidence="1" key="2">
    <citation type="submission" date="2014-03" db="EMBL/GenBank/DDBJ databases">
        <authorList>
            <person name="Genoscope - CEA"/>
        </authorList>
    </citation>
    <scope>NUCLEOTIDE SEQUENCE</scope>
</reference>
<accession>A0A060Z5M5</accession>
<dbReference type="AlphaFoldDB" id="A0A060Z5M5"/>
<protein>
    <recommendedName>
        <fullName evidence="3">Protein-serine/threonine phosphatase</fullName>
    </recommendedName>
</protein>
<dbReference type="SUPFAM" id="SSF56300">
    <property type="entry name" value="Metallo-dependent phosphatases"/>
    <property type="match status" value="1"/>
</dbReference>
<evidence type="ECO:0008006" key="3">
    <source>
        <dbReference type="Google" id="ProtNLM"/>
    </source>
</evidence>
<sequence length="82" mass="8603">MLEVEAPITVCGDVHGQFFDLMKLFEVAARPTAPAICSWGTMSIEGTSASRSVCVSASAVSSDIWSHGLLHSLESQGLGAHL</sequence>
<dbReference type="EMBL" id="FR928518">
    <property type="protein sequence ID" value="CDQ97029.1"/>
    <property type="molecule type" value="Genomic_DNA"/>
</dbReference>
<organism evidence="1 2">
    <name type="scientific">Oncorhynchus mykiss</name>
    <name type="common">Rainbow trout</name>
    <name type="synonym">Salmo gairdneri</name>
    <dbReference type="NCBI Taxonomy" id="8022"/>
    <lineage>
        <taxon>Eukaryota</taxon>
        <taxon>Metazoa</taxon>
        <taxon>Chordata</taxon>
        <taxon>Craniata</taxon>
        <taxon>Vertebrata</taxon>
        <taxon>Euteleostomi</taxon>
        <taxon>Actinopterygii</taxon>
        <taxon>Neopterygii</taxon>
        <taxon>Teleostei</taxon>
        <taxon>Protacanthopterygii</taxon>
        <taxon>Salmoniformes</taxon>
        <taxon>Salmonidae</taxon>
        <taxon>Salmoninae</taxon>
        <taxon>Oncorhynchus</taxon>
    </lineage>
</organism>
<name>A0A060Z5M5_ONCMY</name>
<evidence type="ECO:0000313" key="1">
    <source>
        <dbReference type="EMBL" id="CDQ97029.1"/>
    </source>
</evidence>
<gene>
    <name evidence="1" type="ORF">GSONMT00024927001</name>
</gene>
<dbReference type="PaxDb" id="8022-A0A060Z5M5"/>
<evidence type="ECO:0000313" key="2">
    <source>
        <dbReference type="Proteomes" id="UP000193380"/>
    </source>
</evidence>
<proteinExistence type="predicted"/>